<dbReference type="Proteomes" id="UP000813385">
    <property type="component" value="Unassembled WGS sequence"/>
</dbReference>
<dbReference type="GO" id="GO:1990817">
    <property type="term" value="F:poly(A) RNA polymerase activity"/>
    <property type="evidence" value="ECO:0007669"/>
    <property type="project" value="UniProtKB-EC"/>
</dbReference>
<evidence type="ECO:0000313" key="13">
    <source>
        <dbReference type="EMBL" id="KAH7376572.1"/>
    </source>
</evidence>
<comment type="cofactor">
    <cofactor evidence="2">
        <name>Mg(2+)</name>
        <dbReference type="ChEBI" id="CHEBI:18420"/>
    </cofactor>
</comment>
<evidence type="ECO:0000256" key="3">
    <source>
        <dbReference type="ARBA" id="ARBA00004496"/>
    </source>
</evidence>
<dbReference type="Pfam" id="PF03828">
    <property type="entry name" value="PAP_assoc"/>
    <property type="match status" value="1"/>
</dbReference>
<dbReference type="GO" id="GO:0005737">
    <property type="term" value="C:cytoplasm"/>
    <property type="evidence" value="ECO:0007669"/>
    <property type="project" value="UniProtKB-SubCell"/>
</dbReference>
<dbReference type="OrthoDB" id="407432at2759"/>
<proteinExistence type="inferred from homology"/>
<dbReference type="GO" id="GO:0046872">
    <property type="term" value="F:metal ion binding"/>
    <property type="evidence" value="ECO:0007669"/>
    <property type="project" value="UniProtKB-KW"/>
</dbReference>
<dbReference type="InterPro" id="IPR002058">
    <property type="entry name" value="PAP_assoc"/>
</dbReference>
<feature type="domain" description="PAP-associated" evidence="11">
    <location>
        <begin position="927"/>
        <end position="978"/>
    </location>
</feature>
<comment type="cofactor">
    <cofactor evidence="1">
        <name>Mn(2+)</name>
        <dbReference type="ChEBI" id="CHEBI:29035"/>
    </cofactor>
</comment>
<dbReference type="Gene3D" id="3.30.460.10">
    <property type="entry name" value="Beta Polymerase, domain 2"/>
    <property type="match status" value="1"/>
</dbReference>
<evidence type="ECO:0000256" key="10">
    <source>
        <dbReference type="SAM" id="MobiDB-lite"/>
    </source>
</evidence>
<accession>A0A8K0TSE9</accession>
<dbReference type="GO" id="GO:0031123">
    <property type="term" value="P:RNA 3'-end processing"/>
    <property type="evidence" value="ECO:0007669"/>
    <property type="project" value="TreeGrafter"/>
</dbReference>
<feature type="region of interest" description="Disordered" evidence="10">
    <location>
        <begin position="347"/>
        <end position="452"/>
    </location>
</feature>
<dbReference type="Gene3D" id="1.10.1410.10">
    <property type="match status" value="1"/>
</dbReference>
<feature type="compositionally biased region" description="Basic and acidic residues" evidence="10">
    <location>
        <begin position="110"/>
        <end position="121"/>
    </location>
</feature>
<comment type="similarity">
    <text evidence="4">Belongs to the DNA polymerase type-B-like family.</text>
</comment>
<comment type="caution">
    <text evidence="13">The sequence shown here is derived from an EMBL/GenBank/DDBJ whole genome shotgun (WGS) entry which is preliminary data.</text>
</comment>
<name>A0A8K0TSE9_9PEZI</name>
<dbReference type="InterPro" id="IPR054708">
    <property type="entry name" value="MTPAP-like_central"/>
</dbReference>
<evidence type="ECO:0000256" key="5">
    <source>
        <dbReference type="ARBA" id="ARBA00012388"/>
    </source>
</evidence>
<comment type="subcellular location">
    <subcellularLocation>
        <location evidence="3">Cytoplasm</location>
    </subcellularLocation>
</comment>
<reference evidence="13" key="1">
    <citation type="journal article" date="2021" name="Nat. Commun.">
        <title>Genetic determinants of endophytism in the Arabidopsis root mycobiome.</title>
        <authorList>
            <person name="Mesny F."/>
            <person name="Miyauchi S."/>
            <person name="Thiergart T."/>
            <person name="Pickel B."/>
            <person name="Atanasova L."/>
            <person name="Karlsson M."/>
            <person name="Huettel B."/>
            <person name="Barry K.W."/>
            <person name="Haridas S."/>
            <person name="Chen C."/>
            <person name="Bauer D."/>
            <person name="Andreopoulos W."/>
            <person name="Pangilinan J."/>
            <person name="LaButti K."/>
            <person name="Riley R."/>
            <person name="Lipzen A."/>
            <person name="Clum A."/>
            <person name="Drula E."/>
            <person name="Henrissat B."/>
            <person name="Kohler A."/>
            <person name="Grigoriev I.V."/>
            <person name="Martin F.M."/>
            <person name="Hacquard S."/>
        </authorList>
    </citation>
    <scope>NUCLEOTIDE SEQUENCE</scope>
    <source>
        <strain evidence="13">MPI-CAGE-AT-0016</strain>
    </source>
</reference>
<organism evidence="13 14">
    <name type="scientific">Plectosphaerella cucumerina</name>
    <dbReference type="NCBI Taxonomy" id="40658"/>
    <lineage>
        <taxon>Eukaryota</taxon>
        <taxon>Fungi</taxon>
        <taxon>Dikarya</taxon>
        <taxon>Ascomycota</taxon>
        <taxon>Pezizomycotina</taxon>
        <taxon>Sordariomycetes</taxon>
        <taxon>Hypocreomycetidae</taxon>
        <taxon>Glomerellales</taxon>
        <taxon>Plectosphaerellaceae</taxon>
        <taxon>Plectosphaerella</taxon>
    </lineage>
</organism>
<keyword evidence="9" id="KW-0460">Magnesium</keyword>
<keyword evidence="7" id="KW-0808">Transferase</keyword>
<evidence type="ECO:0000259" key="11">
    <source>
        <dbReference type="Pfam" id="PF03828"/>
    </source>
</evidence>
<protein>
    <recommendedName>
        <fullName evidence="5">polynucleotide adenylyltransferase</fullName>
        <ecNumber evidence="5">2.7.7.19</ecNumber>
    </recommendedName>
</protein>
<evidence type="ECO:0000256" key="2">
    <source>
        <dbReference type="ARBA" id="ARBA00001946"/>
    </source>
</evidence>
<evidence type="ECO:0000313" key="14">
    <source>
        <dbReference type="Proteomes" id="UP000813385"/>
    </source>
</evidence>
<keyword evidence="8" id="KW-0479">Metal-binding</keyword>
<keyword evidence="14" id="KW-1185">Reference proteome</keyword>
<evidence type="ECO:0000259" key="12">
    <source>
        <dbReference type="Pfam" id="PF22600"/>
    </source>
</evidence>
<dbReference type="AlphaFoldDB" id="A0A8K0TSE9"/>
<feature type="compositionally biased region" description="Polar residues" evidence="10">
    <location>
        <begin position="1009"/>
        <end position="1022"/>
    </location>
</feature>
<evidence type="ECO:0000256" key="4">
    <source>
        <dbReference type="ARBA" id="ARBA00008593"/>
    </source>
</evidence>
<sequence length="1124" mass="124623">MDPRLIGGPPGLAQDGPLEDRLRNMILGHNPQGAAHPGSQMEGNAASAHDLEAGAPGHHAHADAKASRGKRPNQAQRRQMNAQLSIPIDTRPADQWSSRQQGQGYAPRGHRNDFHHADQGRQHPASFAPHGSFHQGHQGQHQGRGQGHHNQQSGRGHYGMHGQFAGRGGPGGPRGRGRGGLYNHQGQAAQASRPEDFGAQVNLLNGLCETLVVDAEIERAEIAEKESFRIKIESICRQVITEHETRDHGRQDFIPESMALKCFGSLASGFATKASDMDLGLISPLSEPQPYDADSEVPRLVEKAFLEHGYGARLLTNTRVPIIKVCERPPPLLMHALVATRTKWENGTEDAPEVASPPMSPKALKSPRSPKATKPPQSPKASKPPQSPKTIKPAQSPEIASSPQSTEMATQAKATGAQEDAPEAANAPRLSRKERERSLSRQRQQQVVDHLSNLKQTSVEPLAAYHAAAKGILQKMGGSDITLSNYREFQLQDYELLLSMCRAFVYGLYDVALKGEVLSYPSMASSLEYPGSQSQWPQWRTFHGVLVTVQGASMIQWYHASAARHSRPEQESAVQNTIAEWLELQKKPDFGLDPLLYQKQLQHVHDKLSRTPSIQYHTLKQQRLETVNEYYQRAVQLVANLQPKDNVTPEEFSRYLVDQYAAGILSDELRWRVTEFVQNCPDPLTLVDVGRRHKSLRLAKDFEKAMNAYQYDPALKDDIEEYLSILDQPLIRVPSQPHYVVPQPNPRLLTVISQLKNPAKMAVNQASRGYNDALEFPKSGVGVQCDINFSAHLALQNTTLLRCYSHTDPRVRPLVLFIKHWAKRRGINTPYRGTLSSYGYVLMMIHYLVNVVQPFVCPNLQALGPQLPAPLDATGRLIPQFNPDGTPAHPPFDETVACRGRFVGFWRDEAAIQHLSATHQLNGNRDSIGHLLRGFFEYYAQNGYMTTYPTVNGFDWGREVISIRTPHGIVTKQRKGWTGAKTVIEVRGRASPDPGAPLPSPMDAIRSPTDANPTSAGKASVSTGGGGEIKEIRNRYLFAIEDPFELDHNVARTVTHKGIVSIRDEFRRAWRIIRATTADGPALSKHGIPEELLEDADVQTEKTEENTHEFAELLAEIHGLADSQ</sequence>
<feature type="region of interest" description="Disordered" evidence="10">
    <location>
        <begin position="1"/>
        <end position="193"/>
    </location>
</feature>
<dbReference type="SUPFAM" id="SSF81631">
    <property type="entry name" value="PAP/OAS1 substrate-binding domain"/>
    <property type="match status" value="1"/>
</dbReference>
<feature type="compositionally biased region" description="Polar residues" evidence="10">
    <location>
        <begin position="398"/>
        <end position="413"/>
    </location>
</feature>
<feature type="compositionally biased region" description="Gly residues" evidence="10">
    <location>
        <begin position="165"/>
        <end position="180"/>
    </location>
</feature>
<keyword evidence="6" id="KW-0963">Cytoplasm</keyword>
<feature type="compositionally biased region" description="Low complexity" evidence="10">
    <location>
        <begin position="130"/>
        <end position="155"/>
    </location>
</feature>
<evidence type="ECO:0000256" key="1">
    <source>
        <dbReference type="ARBA" id="ARBA00001936"/>
    </source>
</evidence>
<feature type="domain" description="Poly(A) RNA polymerase mitochondrial-like central palm" evidence="12">
    <location>
        <begin position="210"/>
        <end position="328"/>
    </location>
</feature>
<dbReference type="EMBL" id="JAGPXD010000001">
    <property type="protein sequence ID" value="KAH7376572.1"/>
    <property type="molecule type" value="Genomic_DNA"/>
</dbReference>
<gene>
    <name evidence="13" type="ORF">B0T11DRAFT_272611</name>
</gene>
<dbReference type="GO" id="GO:0050265">
    <property type="term" value="F:RNA uridylyltransferase activity"/>
    <property type="evidence" value="ECO:0007669"/>
    <property type="project" value="TreeGrafter"/>
</dbReference>
<dbReference type="Pfam" id="PF22600">
    <property type="entry name" value="MTPAP-like_central"/>
    <property type="match status" value="1"/>
</dbReference>
<evidence type="ECO:0000256" key="9">
    <source>
        <dbReference type="ARBA" id="ARBA00022842"/>
    </source>
</evidence>
<dbReference type="PANTHER" id="PTHR12271:SF40">
    <property type="entry name" value="POLY(A) RNA POLYMERASE GLD2"/>
    <property type="match status" value="1"/>
</dbReference>
<evidence type="ECO:0000256" key="6">
    <source>
        <dbReference type="ARBA" id="ARBA00022490"/>
    </source>
</evidence>
<dbReference type="EC" id="2.7.7.19" evidence="5"/>
<dbReference type="SUPFAM" id="SSF81301">
    <property type="entry name" value="Nucleotidyltransferase"/>
    <property type="match status" value="1"/>
</dbReference>
<feature type="compositionally biased region" description="Low complexity" evidence="10">
    <location>
        <begin position="369"/>
        <end position="390"/>
    </location>
</feature>
<evidence type="ECO:0000256" key="8">
    <source>
        <dbReference type="ARBA" id="ARBA00022723"/>
    </source>
</evidence>
<evidence type="ECO:0000256" key="7">
    <source>
        <dbReference type="ARBA" id="ARBA00022679"/>
    </source>
</evidence>
<dbReference type="InterPro" id="IPR043519">
    <property type="entry name" value="NT_sf"/>
</dbReference>
<feature type="region of interest" description="Disordered" evidence="10">
    <location>
        <begin position="988"/>
        <end position="1025"/>
    </location>
</feature>
<dbReference type="GO" id="GO:0010605">
    <property type="term" value="P:negative regulation of macromolecule metabolic process"/>
    <property type="evidence" value="ECO:0007669"/>
    <property type="project" value="UniProtKB-ARBA"/>
</dbReference>
<feature type="compositionally biased region" description="Polar residues" evidence="10">
    <location>
        <begin position="73"/>
        <end position="84"/>
    </location>
</feature>
<dbReference type="PANTHER" id="PTHR12271">
    <property type="entry name" value="POLY A POLYMERASE CID PAP -RELATED"/>
    <property type="match status" value="1"/>
</dbReference>